<dbReference type="InterPro" id="IPR050300">
    <property type="entry name" value="GDXG_lipolytic_enzyme"/>
</dbReference>
<comment type="caution">
    <text evidence="4">The sequence shown here is derived from an EMBL/GenBank/DDBJ whole genome shotgun (WGS) entry which is preliminary data.</text>
</comment>
<dbReference type="PANTHER" id="PTHR48081:SF30">
    <property type="entry name" value="ACETYL-HYDROLASE LIPR-RELATED"/>
    <property type="match status" value="1"/>
</dbReference>
<dbReference type="Proteomes" id="UP000654257">
    <property type="component" value="Unassembled WGS sequence"/>
</dbReference>
<dbReference type="Gene3D" id="3.40.50.1820">
    <property type="entry name" value="alpha/beta hydrolase"/>
    <property type="match status" value="1"/>
</dbReference>
<name>A0A917LD62_9NOCA</name>
<accession>A0A917LD62</accession>
<dbReference type="AlphaFoldDB" id="A0A917LD62"/>
<evidence type="ECO:0000313" key="4">
    <source>
        <dbReference type="EMBL" id="GGG14507.1"/>
    </source>
</evidence>
<dbReference type="GO" id="GO:0004806">
    <property type="term" value="F:triacylglycerol lipase activity"/>
    <property type="evidence" value="ECO:0007669"/>
    <property type="project" value="TreeGrafter"/>
</dbReference>
<evidence type="ECO:0000256" key="2">
    <source>
        <dbReference type="ARBA" id="ARBA00022801"/>
    </source>
</evidence>
<keyword evidence="2" id="KW-0378">Hydrolase</keyword>
<gene>
    <name evidence="4" type="primary">lipR</name>
    <name evidence="4" type="ORF">GCM10007304_30650</name>
</gene>
<organism evidence="4 5">
    <name type="scientific">Rhodococcoides trifolii</name>
    <dbReference type="NCBI Taxonomy" id="908250"/>
    <lineage>
        <taxon>Bacteria</taxon>
        <taxon>Bacillati</taxon>
        <taxon>Actinomycetota</taxon>
        <taxon>Actinomycetes</taxon>
        <taxon>Mycobacteriales</taxon>
        <taxon>Nocardiaceae</taxon>
        <taxon>Rhodococcoides</taxon>
    </lineage>
</organism>
<evidence type="ECO:0000313" key="5">
    <source>
        <dbReference type="Proteomes" id="UP000654257"/>
    </source>
</evidence>
<reference evidence="4" key="1">
    <citation type="journal article" date="2014" name="Int. J. Syst. Evol. Microbiol.">
        <title>Complete genome sequence of Corynebacterium casei LMG S-19264T (=DSM 44701T), isolated from a smear-ripened cheese.</title>
        <authorList>
            <consortium name="US DOE Joint Genome Institute (JGI-PGF)"/>
            <person name="Walter F."/>
            <person name="Albersmeier A."/>
            <person name="Kalinowski J."/>
            <person name="Ruckert C."/>
        </authorList>
    </citation>
    <scope>NUCLEOTIDE SEQUENCE</scope>
    <source>
        <strain evidence="4">CCM 7905</strain>
    </source>
</reference>
<dbReference type="InterPro" id="IPR002168">
    <property type="entry name" value="Lipase_GDXG_HIS_AS"/>
</dbReference>
<dbReference type="EMBL" id="BMCU01000003">
    <property type="protein sequence ID" value="GGG14507.1"/>
    <property type="molecule type" value="Genomic_DNA"/>
</dbReference>
<evidence type="ECO:0000259" key="3">
    <source>
        <dbReference type="Pfam" id="PF07859"/>
    </source>
</evidence>
<dbReference type="SUPFAM" id="SSF53474">
    <property type="entry name" value="alpha/beta-Hydrolases"/>
    <property type="match status" value="1"/>
</dbReference>
<feature type="domain" description="Alpha/beta hydrolase fold-3" evidence="3">
    <location>
        <begin position="75"/>
        <end position="272"/>
    </location>
</feature>
<reference evidence="4" key="2">
    <citation type="submission" date="2020-09" db="EMBL/GenBank/DDBJ databases">
        <authorList>
            <person name="Sun Q."/>
            <person name="Sedlacek I."/>
        </authorList>
    </citation>
    <scope>NUCLEOTIDE SEQUENCE</scope>
    <source>
        <strain evidence="4">CCM 7905</strain>
    </source>
</reference>
<keyword evidence="5" id="KW-1185">Reference proteome</keyword>
<proteinExistence type="inferred from homology"/>
<evidence type="ECO:0000256" key="1">
    <source>
        <dbReference type="ARBA" id="ARBA00010515"/>
    </source>
</evidence>
<dbReference type="InterPro" id="IPR029058">
    <property type="entry name" value="AB_hydrolase_fold"/>
</dbReference>
<dbReference type="Pfam" id="PF07859">
    <property type="entry name" value="Abhydrolase_3"/>
    <property type="match status" value="1"/>
</dbReference>
<dbReference type="RefSeq" id="WP_188545708.1">
    <property type="nucleotide sequence ID" value="NZ_BMCU01000003.1"/>
</dbReference>
<protein>
    <submittedName>
        <fullName evidence="4">Acetyl-hydrolase LipR</fullName>
    </submittedName>
</protein>
<dbReference type="PANTHER" id="PTHR48081">
    <property type="entry name" value="AB HYDROLASE SUPERFAMILY PROTEIN C4A8.06C"/>
    <property type="match status" value="1"/>
</dbReference>
<dbReference type="InterPro" id="IPR013094">
    <property type="entry name" value="AB_hydrolase_3"/>
</dbReference>
<comment type="similarity">
    <text evidence="1">Belongs to the 'GDXG' lipolytic enzyme family.</text>
</comment>
<sequence length="300" mass="32402">MRPTTIPLPVVAATLRPIYRVMLNPRFSFRTQRALMQLSAKSQPVPDGSVFRQQSIGGVPVERVTVGATERKTVVLYLHGGAFTMGSPFTHRPLTASLAKYTGSVVIVPDYRLAPEHPFPAGLDDAAAVYDSLVDDLGITPDSIVIAGDSAGGGMTVALARRMVDKGRGPAALALISPWVDPGDRDAPFDRDLLVNTGWSYTSADAYLGSGDRFDPGFAPSHGPLEGLPPTVMHIGTTEVLYEQVRAFGEKLRVAGVDLTYVEYDKLWHVAHLQATLMKEADDAVKHLASFLVDHLQTVQ</sequence>
<dbReference type="PROSITE" id="PS01173">
    <property type="entry name" value="LIPASE_GDXG_HIS"/>
    <property type="match status" value="1"/>
</dbReference>